<proteinExistence type="predicted"/>
<organism evidence="1 2">
    <name type="scientific">Porphyromonas gingivalis F0570</name>
    <dbReference type="NCBI Taxonomy" id="1227271"/>
    <lineage>
        <taxon>Bacteria</taxon>
        <taxon>Pseudomonadati</taxon>
        <taxon>Bacteroidota</taxon>
        <taxon>Bacteroidia</taxon>
        <taxon>Bacteroidales</taxon>
        <taxon>Porphyromonadaceae</taxon>
        <taxon>Porphyromonas</taxon>
    </lineage>
</organism>
<accession>A0A0E2LTC8</accession>
<reference evidence="1 2" key="1">
    <citation type="submission" date="2013-06" db="EMBL/GenBank/DDBJ databases">
        <authorList>
            <person name="Weinstock G."/>
            <person name="Sodergren E."/>
            <person name="Lobos E.A."/>
            <person name="Fulton L."/>
            <person name="Fulton R."/>
            <person name="Courtney L."/>
            <person name="Fronick C."/>
            <person name="O'Laughlin M."/>
            <person name="Godfrey J."/>
            <person name="Wilson R.M."/>
            <person name="Miner T."/>
            <person name="Farmer C."/>
            <person name="Delehaunty K."/>
            <person name="Cordes M."/>
            <person name="Minx P."/>
            <person name="Tomlinson C."/>
            <person name="Chen J."/>
            <person name="Wollam A."/>
            <person name="Pepin K.H."/>
            <person name="Bhonagiri V."/>
            <person name="Zhang X."/>
            <person name="Warren W."/>
            <person name="Mitreva M."/>
            <person name="Mardis E.R."/>
            <person name="Wilson R.K."/>
        </authorList>
    </citation>
    <scope>NUCLEOTIDE SEQUENCE [LARGE SCALE GENOMIC DNA]</scope>
    <source>
        <strain evidence="1 2">F0570</strain>
    </source>
</reference>
<sequence length="42" mass="4658">MEADRKRGYAPCTECRHILFSFSAIAADETASPVSLTCESHR</sequence>
<dbReference type="AlphaFoldDB" id="A0A0E2LTC8"/>
<dbReference type="PATRIC" id="fig|1227271.3.peg.180"/>
<dbReference type="HOGENOM" id="CLU_3255628_0_0_10"/>
<comment type="caution">
    <text evidence="1">The sequence shown here is derived from an EMBL/GenBank/DDBJ whole genome shotgun (WGS) entry which is preliminary data.</text>
</comment>
<name>A0A0E2LTC8_PORGN</name>
<evidence type="ECO:0000313" key="2">
    <source>
        <dbReference type="Proteomes" id="UP000016630"/>
    </source>
</evidence>
<dbReference type="EMBL" id="AWUW01000013">
    <property type="protein sequence ID" value="ERJ68761.1"/>
    <property type="molecule type" value="Genomic_DNA"/>
</dbReference>
<dbReference type="Proteomes" id="UP000016630">
    <property type="component" value="Unassembled WGS sequence"/>
</dbReference>
<protein>
    <submittedName>
        <fullName evidence="1">Uncharacterized protein</fullName>
    </submittedName>
</protein>
<evidence type="ECO:0000313" key="1">
    <source>
        <dbReference type="EMBL" id="ERJ68761.1"/>
    </source>
</evidence>
<gene>
    <name evidence="1" type="ORF">HMPREF1555_00196</name>
</gene>